<sequence length="458" mass="50849">MLKRSLPGIGNPCRIGRAEQAVEVHLLLLTHNVKDVSGIEHLRAQLDGAHIARRIDALPVGTTHHEALIIIEQDHRRADILADRFDQGVALDFANLAGGKTRLFDGDGGFGIGLTEHHSLARRQRRFNHGVARLIVEAFAQDEVEMDVQRVIEAFKRLKAPLDHVDPQGHLFGVALLQRAESGIRGRHILSKSRFQQFQTYRTLEISPGNGGVFGVPFIGRLAAFEDAFDRATDLVDFQQLVVIAEIRREDRAKPAIPFQHEAETTEIIDVVDAEGIRPRPLPQVRQHMPDNGRADMPGVQRLGDIGGRIIDHRRTPLERIGIAEMRADLVHGLRPAEHPAVREGQVDIHALGFELRNGVGKVRPVEDVHDPRQVVGHKALGPAVFQQLRKAQGNIAAHLGAVDQVELDIKRISHLRRQGISDALFQLRQGIGLKSHRSRGRALTAVTRDKGVDLRQA</sequence>
<reference evidence="2" key="2">
    <citation type="journal article" date="2017" name="Plant Physiol. Biochem.">
        <title>Differential oxidative and antioxidative response of duckweed Lemna minor toward plant growth promoting/inhibiting bacteria.</title>
        <authorList>
            <person name="Ishizawa H."/>
            <person name="Kuroda M."/>
            <person name="Morikawa M."/>
            <person name="Ike M."/>
        </authorList>
    </citation>
    <scope>NUCLEOTIDE SEQUENCE [LARGE SCALE GENOMIC DNA]</scope>
    <source>
        <strain evidence="2">M6</strain>
    </source>
</reference>
<accession>A0A3G9G8Z6</accession>
<proteinExistence type="predicted"/>
<organism evidence="1 2">
    <name type="scientific">Asticcacaulis excentricus</name>
    <dbReference type="NCBI Taxonomy" id="78587"/>
    <lineage>
        <taxon>Bacteria</taxon>
        <taxon>Pseudomonadati</taxon>
        <taxon>Pseudomonadota</taxon>
        <taxon>Alphaproteobacteria</taxon>
        <taxon>Caulobacterales</taxon>
        <taxon>Caulobacteraceae</taxon>
        <taxon>Asticcacaulis</taxon>
    </lineage>
</organism>
<name>A0A3G9G8Z6_9CAUL</name>
<dbReference type="EMBL" id="AP018827">
    <property type="protein sequence ID" value="BBF81594.1"/>
    <property type="molecule type" value="Genomic_DNA"/>
</dbReference>
<gene>
    <name evidence="1" type="ORF">EM6_2196</name>
</gene>
<dbReference type="Proteomes" id="UP000278756">
    <property type="component" value="Chromosome 1"/>
</dbReference>
<evidence type="ECO:0000313" key="2">
    <source>
        <dbReference type="Proteomes" id="UP000278756"/>
    </source>
</evidence>
<evidence type="ECO:0000313" key="1">
    <source>
        <dbReference type="EMBL" id="BBF81594.1"/>
    </source>
</evidence>
<reference evidence="2" key="1">
    <citation type="journal article" date="2017" name="Biotechnol. Biofuels">
        <title>Evaluation of environmental bacterial communities as a factor affecting the growth of duckweed Lemna minor.</title>
        <authorList>
            <person name="Ishizawa H."/>
            <person name="Kuroda M."/>
            <person name="Morikawa M."/>
            <person name="Ike M."/>
        </authorList>
    </citation>
    <scope>NUCLEOTIDE SEQUENCE [LARGE SCALE GENOMIC DNA]</scope>
    <source>
        <strain evidence="2">M6</strain>
    </source>
</reference>
<protein>
    <submittedName>
        <fullName evidence="1">Uncharacterized protein</fullName>
    </submittedName>
</protein>
<dbReference type="AlphaFoldDB" id="A0A3G9G8Z6"/>